<feature type="transmembrane region" description="Helical" evidence="2">
    <location>
        <begin position="1077"/>
        <end position="1095"/>
    </location>
</feature>
<sequence>MKIKMKKFISLVLVLLILLSNSPISLAMDKESFGEHTKESNSIVTTNTQEIKEDSPDEKRKSESKSNSLEIKNSEDLTKGSIINSFETVKELPKTYFYENNDIEIAIELKQRTLQEEGQLIVKEVDSEKDDKQLELQKRITNMITEKLNEKQKLNKAKIYDIYFINKDGDRIHDLEILNIRYVFKKPVLLDEKNELSIFSLFNNELIDSKNVEIKRNDRNEIVELSFNVDKIQQLILINTVEKNLNLIEDSQKTNKEEQEDTKIENKETLDEFIQLEKSLSGNKKITIEGLRKDFSELEGEIQLEVKELNPNNGKDKEQIEINETEMEKFIPEKSDSIKINWHHYDISILLDGEEIEPVNKLRVSFSGFDTTDLDDATKEVKVLHLNELTNEVEDKEIEIGENGVVEAEFDSFSPVTVVEVIADHPSTLKATDFVNDVKHYMEYAPGSLGKAVIDSSQILNPGRTSDAFGNIVLEHGQVITKKTATPVKGKVNTWDITVRVEGRDNISDTTDVVLVLDNSYSMYEKKNELADGRTRFQAVQEAAKKFVDIALNENPNLRIAIVVYNGEVTINSGNINQPFSQDKQALYSEIDAIKEPPSLDPEKKGGTFTQAAIKQAGEILKGSSADNKHMVLMADGFPTFSYDLDSSSWDEKIEQTELFYKPGAPFNIKDLYEKTKYYRLPADESQIQFNYDNRVGLGAEERSSVAYKTLKINKDIEDVYRYIYGEYITGTKDPNNIDLTVQAHRYHVDGEDFAREYRYAHQKSTVLEAKRLREDPNIGLDTLYSVGVGFETYTGQALEIAVRTLSRIADSGKFYDVRNAERLTATFEEIAKTISIKSAMRDFKIVDIMGKGFTVTDESKIKVSEGKTSFDRNSETINWDIETVTKCVATKSDVRYAELTYRIEINDDILTLPGSKTNQHEKFITNAVTDLTYTDNLKDEKKTLSIDSPKVDPVLLKVKKVLLDSNGKLLNEDITFTINVTNDLKTYDERHELSPKEDYKWRTTLRDEGTYLVDEIAVSGTPEKNYITTIKIDGEETSEFLVNHDGDIPRGDVNIEVTNQELGGYELPTTGGLGTILFRLIGVFVLTFALVIPYRMRRVKCER</sequence>
<feature type="compositionally biased region" description="Basic and acidic residues" evidence="1">
    <location>
        <begin position="50"/>
        <end position="64"/>
    </location>
</feature>
<dbReference type="Gene3D" id="3.40.50.410">
    <property type="entry name" value="von Willebrand factor, type A domain"/>
    <property type="match status" value="1"/>
</dbReference>
<keyword evidence="2" id="KW-0812">Transmembrane</keyword>
<keyword evidence="6" id="KW-1185">Reference proteome</keyword>
<dbReference type="Pfam" id="PF13519">
    <property type="entry name" value="VWA_2"/>
    <property type="match status" value="1"/>
</dbReference>
<feature type="signal peptide" evidence="3">
    <location>
        <begin position="1"/>
        <end position="27"/>
    </location>
</feature>
<dbReference type="EMBL" id="RLIH01000001">
    <property type="protein sequence ID" value="RVU55789.1"/>
    <property type="molecule type" value="Genomic_DNA"/>
</dbReference>
<reference evidence="5 6" key="1">
    <citation type="submission" date="2018-11" db="EMBL/GenBank/DDBJ databases">
        <title>Genome sequencing and assembly of Anaerosphaera sp. nov., GS7-6-2.</title>
        <authorList>
            <person name="Rettenmaier R."/>
            <person name="Liebl W."/>
            <person name="Zverlov V."/>
        </authorList>
    </citation>
    <scope>NUCLEOTIDE SEQUENCE [LARGE SCALE GENOMIC DNA]</scope>
    <source>
        <strain evidence="5 6">GS7-6-2</strain>
    </source>
</reference>
<feature type="chain" id="PRO_5019021334" evidence="3">
    <location>
        <begin position="28"/>
        <end position="1104"/>
    </location>
</feature>
<organism evidence="5 6">
    <name type="scientific">Anaerosphaera multitolerans</name>
    <dbReference type="NCBI Taxonomy" id="2487351"/>
    <lineage>
        <taxon>Bacteria</taxon>
        <taxon>Bacillati</taxon>
        <taxon>Bacillota</taxon>
        <taxon>Tissierellia</taxon>
        <taxon>Tissierellales</taxon>
        <taxon>Peptoniphilaceae</taxon>
        <taxon>Anaerosphaera</taxon>
    </lineage>
</organism>
<dbReference type="CDD" id="cd00198">
    <property type="entry name" value="vWFA"/>
    <property type="match status" value="1"/>
</dbReference>
<dbReference type="InterPro" id="IPR002035">
    <property type="entry name" value="VWF_A"/>
</dbReference>
<evidence type="ECO:0000313" key="6">
    <source>
        <dbReference type="Proteomes" id="UP000288812"/>
    </source>
</evidence>
<feature type="region of interest" description="Disordered" evidence="1">
    <location>
        <begin position="35"/>
        <end position="71"/>
    </location>
</feature>
<dbReference type="InterPro" id="IPR036465">
    <property type="entry name" value="vWFA_dom_sf"/>
</dbReference>
<protein>
    <submittedName>
        <fullName evidence="5">VWA domain-containing protein</fullName>
    </submittedName>
</protein>
<gene>
    <name evidence="5" type="ORF">EF514_00830</name>
</gene>
<evidence type="ECO:0000259" key="4">
    <source>
        <dbReference type="PROSITE" id="PS50234"/>
    </source>
</evidence>
<evidence type="ECO:0000256" key="1">
    <source>
        <dbReference type="SAM" id="MobiDB-lite"/>
    </source>
</evidence>
<name>A0A437S9K0_9FIRM</name>
<dbReference type="SMART" id="SM00327">
    <property type="entry name" value="VWA"/>
    <property type="match status" value="1"/>
</dbReference>
<dbReference type="PROSITE" id="PS50234">
    <property type="entry name" value="VWFA"/>
    <property type="match status" value="1"/>
</dbReference>
<dbReference type="SUPFAM" id="SSF53300">
    <property type="entry name" value="vWA-like"/>
    <property type="match status" value="1"/>
</dbReference>
<dbReference type="OrthoDB" id="1656124at2"/>
<dbReference type="AlphaFoldDB" id="A0A437S9K0"/>
<keyword evidence="3" id="KW-0732">Signal</keyword>
<comment type="caution">
    <text evidence="5">The sequence shown here is derived from an EMBL/GenBank/DDBJ whole genome shotgun (WGS) entry which is preliminary data.</text>
</comment>
<feature type="domain" description="VWFA" evidence="4">
    <location>
        <begin position="512"/>
        <end position="637"/>
    </location>
</feature>
<evidence type="ECO:0000313" key="5">
    <source>
        <dbReference type="EMBL" id="RVU55789.1"/>
    </source>
</evidence>
<feature type="compositionally biased region" description="Polar residues" evidence="1">
    <location>
        <begin position="40"/>
        <end position="49"/>
    </location>
</feature>
<keyword evidence="2" id="KW-0472">Membrane</keyword>
<evidence type="ECO:0000256" key="2">
    <source>
        <dbReference type="SAM" id="Phobius"/>
    </source>
</evidence>
<accession>A0A437S9K0</accession>
<dbReference type="Proteomes" id="UP000288812">
    <property type="component" value="Unassembled WGS sequence"/>
</dbReference>
<proteinExistence type="predicted"/>
<keyword evidence="2" id="KW-1133">Transmembrane helix</keyword>
<evidence type="ECO:0000256" key="3">
    <source>
        <dbReference type="SAM" id="SignalP"/>
    </source>
</evidence>